<feature type="transmembrane region" description="Helical" evidence="2">
    <location>
        <begin position="237"/>
        <end position="263"/>
    </location>
</feature>
<feature type="compositionally biased region" description="Basic and acidic residues" evidence="1">
    <location>
        <begin position="1251"/>
        <end position="1261"/>
    </location>
</feature>
<keyword evidence="2" id="KW-1133">Transmembrane helix</keyword>
<comment type="caution">
    <text evidence="4">The sequence shown here is derived from an EMBL/GenBank/DDBJ whole genome shotgun (WGS) entry which is preliminary data.</text>
</comment>
<feature type="chain" id="PRO_5047279105" description="ER transporter 6TM N-terminal domain-containing protein" evidence="3">
    <location>
        <begin position="35"/>
        <end position="1261"/>
    </location>
</feature>
<dbReference type="PROSITE" id="PS51257">
    <property type="entry name" value="PROKAR_LIPOPROTEIN"/>
    <property type="match status" value="1"/>
</dbReference>
<sequence>MWRCAAIASTCRIPNGVLLKLALASLSAFQAVASCPSVGSSGQGWDEGVALVQTFAEARAWRDGHRDTRLAFEQQSGRRSGQLQEERTWSRGGSVVVGTEETERDQERFVGNPGDLDITFTSPAELASDVGHRLEALRPAIVSSIMRTKTEAQAEAEAAVAVAESVADAVILEKEDIPVFVSRRRRHSRPRTLQVAGSAVKVKTKARPPSKKPNVTATADEAAAQASAAAASKQEQIAILGICVGIPCLSFLVVFLVTVSIYYRSRSYKMEAEPTDASATSSDPCASPRFAKPTIEPGVFQRYIFGSDMNQKFAKLTDASLRASVVVGLCAICFWTPSLTWLTNQGWSMQHAVVVFCFTWSTKTGDVVMFSWYTYVGIFSGIISGLSMFAVFPDGVTELSPLVPVYFAVAHFTITSLLFCLLNWNVLCRLWALYLNAYFTMSFLNPQSSTHIARSFSEIAFKDGLVAPLIGTLVGCCMSLFTSLVPYPLLAFGEAQDLALEVAWALGHQWDQTVSHYTSGLSNSEGEMIAGTTGRLSGTISRLEACVQCSWWECFDLGRPGRVRTHLARLGPTYWYLHDWLHAATMAAQQDDMRSSDAATLRCLRPHLQRLSGCAWQVMQHAVRLAVSGELDPREAACLQAEVAELERAQEELAAAFLGIEGGACAEDRLPSGVLSDHALCLSIKSYSRGVAEYARYMLEVAGAPKLCGAEEDPGALPDAAVALLERSARGISVSEASGAGLQDWWDPKVLLRWDHVRNTLRMLMCFSLAFCIGRLGVPGVITGYSSTPAGCAVFIMNFDGTGGSAFVKKFSRFQGVAVGTLIGQLIFALLVSCSITGAFMGFVGVVMFQFFAFYFYFSSESFWYTGLLIATFGAMQVLTACDGFSDSPWQVYQALVDQVVAIVCCMVADLVLAPPAPSQLATDAYHEAGKLAHQALAQLLDPDTGVKVELHRDALFSKSKAAEARGAEAELEPRFVRTPWRHGLWQELLHHTFKLLRKLTIMEYVAAKTNFIDETGAKDEAEQRHGRSTVRTTIMRKMLSHALRPNPEARADSAPRKESVAVLLRRPLFQQAAEAFLSRRQLVFDMAHQVMMHETEAPLTLECKSNVQRLAQGQTAEKLVDAKAIVEEPEMLSMPSDTAGGWETANEVGTFLLMMELALRDLDAMAEAMMFVPEVSLDEITHAALHPPRKGLLREATSRVGDAAQCSVDTLAALLGTAAGLIAADLEGADPADGGRDEESPPATPRQRGPRADSSHRAAQ</sequence>
<accession>A0ABN9UEX9</accession>
<gene>
    <name evidence="4" type="ORF">PCOR1329_LOCUS48002</name>
</gene>
<feature type="transmembrane region" description="Helical" evidence="2">
    <location>
        <begin position="761"/>
        <end position="778"/>
    </location>
</feature>
<organism evidence="4 5">
    <name type="scientific">Prorocentrum cordatum</name>
    <dbReference type="NCBI Taxonomy" id="2364126"/>
    <lineage>
        <taxon>Eukaryota</taxon>
        <taxon>Sar</taxon>
        <taxon>Alveolata</taxon>
        <taxon>Dinophyceae</taxon>
        <taxon>Prorocentrales</taxon>
        <taxon>Prorocentraceae</taxon>
        <taxon>Prorocentrum</taxon>
    </lineage>
</organism>
<evidence type="ECO:0008006" key="6">
    <source>
        <dbReference type="Google" id="ProtNLM"/>
    </source>
</evidence>
<evidence type="ECO:0000256" key="3">
    <source>
        <dbReference type="SAM" id="SignalP"/>
    </source>
</evidence>
<feature type="transmembrane region" description="Helical" evidence="2">
    <location>
        <begin position="465"/>
        <end position="490"/>
    </location>
</feature>
<feature type="transmembrane region" description="Helical" evidence="2">
    <location>
        <begin position="404"/>
        <end position="424"/>
    </location>
</feature>
<evidence type="ECO:0000256" key="2">
    <source>
        <dbReference type="SAM" id="Phobius"/>
    </source>
</evidence>
<reference evidence="4" key="1">
    <citation type="submission" date="2023-10" db="EMBL/GenBank/DDBJ databases">
        <authorList>
            <person name="Chen Y."/>
            <person name="Shah S."/>
            <person name="Dougan E. K."/>
            <person name="Thang M."/>
            <person name="Chan C."/>
        </authorList>
    </citation>
    <scope>NUCLEOTIDE SEQUENCE [LARGE SCALE GENOMIC DNA]</scope>
</reference>
<protein>
    <recommendedName>
        <fullName evidence="6">ER transporter 6TM N-terminal domain-containing protein</fullName>
    </recommendedName>
</protein>
<feature type="transmembrane region" description="Helical" evidence="2">
    <location>
        <begin position="372"/>
        <end position="392"/>
    </location>
</feature>
<keyword evidence="2" id="KW-0472">Membrane</keyword>
<keyword evidence="3" id="KW-0732">Signal</keyword>
<evidence type="ECO:0000313" key="5">
    <source>
        <dbReference type="Proteomes" id="UP001189429"/>
    </source>
</evidence>
<evidence type="ECO:0000256" key="1">
    <source>
        <dbReference type="SAM" id="MobiDB-lite"/>
    </source>
</evidence>
<feature type="signal peptide" evidence="3">
    <location>
        <begin position="1"/>
        <end position="34"/>
    </location>
</feature>
<dbReference type="EMBL" id="CAUYUJ010015788">
    <property type="protein sequence ID" value="CAK0858112.1"/>
    <property type="molecule type" value="Genomic_DNA"/>
</dbReference>
<proteinExistence type="predicted"/>
<keyword evidence="2" id="KW-0812">Transmembrane</keyword>
<evidence type="ECO:0000313" key="4">
    <source>
        <dbReference type="EMBL" id="CAK0858112.1"/>
    </source>
</evidence>
<keyword evidence="5" id="KW-1185">Reference proteome</keyword>
<dbReference type="Proteomes" id="UP001189429">
    <property type="component" value="Unassembled WGS sequence"/>
</dbReference>
<name>A0ABN9UEX9_9DINO</name>
<feature type="region of interest" description="Disordered" evidence="1">
    <location>
        <begin position="1227"/>
        <end position="1261"/>
    </location>
</feature>